<dbReference type="Gene3D" id="3.90.1150.10">
    <property type="entry name" value="Aspartate Aminotransferase, domain 1"/>
    <property type="match status" value="1"/>
</dbReference>
<dbReference type="InterPro" id="IPR004839">
    <property type="entry name" value="Aminotransferase_I/II_large"/>
</dbReference>
<organism evidence="7 8">
    <name type="scientific">Parasediminibacterium paludis</name>
    <dbReference type="NCBI Taxonomy" id="908966"/>
    <lineage>
        <taxon>Bacteria</taxon>
        <taxon>Pseudomonadati</taxon>
        <taxon>Bacteroidota</taxon>
        <taxon>Chitinophagia</taxon>
        <taxon>Chitinophagales</taxon>
        <taxon>Chitinophagaceae</taxon>
        <taxon>Parasediminibacterium</taxon>
    </lineage>
</organism>
<dbReference type="EMBL" id="JBHSDC010000012">
    <property type="protein sequence ID" value="MFC4231661.1"/>
    <property type="molecule type" value="Genomic_DNA"/>
</dbReference>
<dbReference type="InterPro" id="IPR015421">
    <property type="entry name" value="PyrdxlP-dep_Trfase_major"/>
</dbReference>
<dbReference type="RefSeq" id="WP_379013221.1">
    <property type="nucleotide sequence ID" value="NZ_JBHSDC010000012.1"/>
</dbReference>
<comment type="similarity">
    <text evidence="4">Belongs to the class-I pyridoxal-phosphate-dependent aminotransferase family.</text>
</comment>
<comment type="cofactor">
    <cofactor evidence="1 4">
        <name>pyridoxal 5'-phosphate</name>
        <dbReference type="ChEBI" id="CHEBI:597326"/>
    </cofactor>
</comment>
<dbReference type="InterPro" id="IPR015422">
    <property type="entry name" value="PyrdxlP-dep_Trfase_small"/>
</dbReference>
<dbReference type="InterPro" id="IPR004838">
    <property type="entry name" value="NHTrfase_class1_PyrdxlP-BS"/>
</dbReference>
<comment type="caution">
    <text evidence="7">The sequence shown here is derived from an EMBL/GenBank/DDBJ whole genome shotgun (WGS) entry which is preliminary data.</text>
</comment>
<evidence type="ECO:0000256" key="3">
    <source>
        <dbReference type="ARBA" id="ARBA00022679"/>
    </source>
</evidence>
<protein>
    <recommendedName>
        <fullName evidence="4">Aminotransferase</fullName>
        <ecNumber evidence="4">2.6.1.-</ecNumber>
    </recommendedName>
</protein>
<evidence type="ECO:0000256" key="1">
    <source>
        <dbReference type="ARBA" id="ARBA00001933"/>
    </source>
</evidence>
<sequence length="401" mass="44772">MSKEYNLKDSTSQIPSSEGFTTSKRLEGIGEYYFSQKLREIDELNKQGKNIINLGIGSPDLPPHPDVVKVLQEEAAKPNTHAYQSYKGSPILRNAIKDWYDTWYGVTVNADTEVLPLIGSKEGIMHICMTYLNEGDIALVPNPGYPTYRSAVKLAGGVCVDYDLTEANHWQPDFAQLESQDLRKVKLLFVNYPHMPTGQLPNVAVLNKLIAFAKQHHILIIHDNPYSFILNESPMSLLSLDGAKDVVIELNSLSKSQNMAGWRVGMLVAAKDRIDEVLRFKSNMDSGMFLPVQLAAAKALSLGKDWYDGVNAIYQARRIKVFELLDLLGCFYSKNQVGMFVWAKIPANYKDGYALSDEILYKSNVFITPGGIFGSAGNGYIRVSLCGSVERFDEAIKRIKN</sequence>
<dbReference type="Proteomes" id="UP001595906">
    <property type="component" value="Unassembled WGS sequence"/>
</dbReference>
<dbReference type="InterPro" id="IPR050881">
    <property type="entry name" value="LL-DAP_aminotransferase"/>
</dbReference>
<dbReference type="Gene3D" id="3.40.640.10">
    <property type="entry name" value="Type I PLP-dependent aspartate aminotransferase-like (Major domain)"/>
    <property type="match status" value="1"/>
</dbReference>
<dbReference type="PANTHER" id="PTHR42832">
    <property type="entry name" value="AMINO ACID AMINOTRANSFERASE"/>
    <property type="match status" value="1"/>
</dbReference>
<accession>A0ABV8PXB0</accession>
<dbReference type="PANTHER" id="PTHR42832:SF3">
    <property type="entry name" value="L-GLUTAMINE--4-(METHYLSULFANYL)-2-OXOBUTANOATE AMINOTRANSFERASE"/>
    <property type="match status" value="1"/>
</dbReference>
<feature type="domain" description="Aminotransferase class I/classII large" evidence="6">
    <location>
        <begin position="50"/>
        <end position="399"/>
    </location>
</feature>
<reference evidence="8" key="1">
    <citation type="journal article" date="2019" name="Int. J. Syst. Evol. Microbiol.">
        <title>The Global Catalogue of Microorganisms (GCM) 10K type strain sequencing project: providing services to taxonomists for standard genome sequencing and annotation.</title>
        <authorList>
            <consortium name="The Broad Institute Genomics Platform"/>
            <consortium name="The Broad Institute Genome Sequencing Center for Infectious Disease"/>
            <person name="Wu L."/>
            <person name="Ma J."/>
        </authorList>
    </citation>
    <scope>NUCLEOTIDE SEQUENCE [LARGE SCALE GENOMIC DNA]</scope>
    <source>
        <strain evidence="8">CECT 8010</strain>
    </source>
</reference>
<evidence type="ECO:0000256" key="5">
    <source>
        <dbReference type="SAM" id="MobiDB-lite"/>
    </source>
</evidence>
<dbReference type="EC" id="2.6.1.-" evidence="4"/>
<proteinExistence type="inferred from homology"/>
<dbReference type="Pfam" id="PF00155">
    <property type="entry name" value="Aminotran_1_2"/>
    <property type="match status" value="1"/>
</dbReference>
<evidence type="ECO:0000313" key="8">
    <source>
        <dbReference type="Proteomes" id="UP001595906"/>
    </source>
</evidence>
<evidence type="ECO:0000256" key="2">
    <source>
        <dbReference type="ARBA" id="ARBA00022576"/>
    </source>
</evidence>
<evidence type="ECO:0000313" key="7">
    <source>
        <dbReference type="EMBL" id="MFC4231661.1"/>
    </source>
</evidence>
<dbReference type="InterPro" id="IPR015424">
    <property type="entry name" value="PyrdxlP-dep_Trfase"/>
</dbReference>
<evidence type="ECO:0000256" key="4">
    <source>
        <dbReference type="RuleBase" id="RU000481"/>
    </source>
</evidence>
<feature type="region of interest" description="Disordered" evidence="5">
    <location>
        <begin position="1"/>
        <end position="20"/>
    </location>
</feature>
<keyword evidence="3 4" id="KW-0808">Transferase</keyword>
<feature type="compositionally biased region" description="Polar residues" evidence="5">
    <location>
        <begin position="8"/>
        <end position="20"/>
    </location>
</feature>
<keyword evidence="8" id="KW-1185">Reference proteome</keyword>
<gene>
    <name evidence="7" type="ORF">ACFOW1_07155</name>
</gene>
<dbReference type="GO" id="GO:0008483">
    <property type="term" value="F:transaminase activity"/>
    <property type="evidence" value="ECO:0007669"/>
    <property type="project" value="UniProtKB-KW"/>
</dbReference>
<name>A0ABV8PXB0_9BACT</name>
<evidence type="ECO:0000259" key="6">
    <source>
        <dbReference type="Pfam" id="PF00155"/>
    </source>
</evidence>
<keyword evidence="2 4" id="KW-0032">Aminotransferase</keyword>
<dbReference type="SUPFAM" id="SSF53383">
    <property type="entry name" value="PLP-dependent transferases"/>
    <property type="match status" value="1"/>
</dbReference>
<dbReference type="CDD" id="cd00609">
    <property type="entry name" value="AAT_like"/>
    <property type="match status" value="1"/>
</dbReference>
<dbReference type="PROSITE" id="PS00105">
    <property type="entry name" value="AA_TRANSFER_CLASS_1"/>
    <property type="match status" value="1"/>
</dbReference>